<dbReference type="InterPro" id="IPR025711">
    <property type="entry name" value="PepSY"/>
</dbReference>
<dbReference type="AlphaFoldDB" id="A0AAJ1T184"/>
<evidence type="ECO:0000313" key="3">
    <source>
        <dbReference type="Proteomes" id="UP001237207"/>
    </source>
</evidence>
<name>A0AAJ1T184_9BACI</name>
<proteinExistence type="predicted"/>
<dbReference type="RefSeq" id="WP_307258494.1">
    <property type="nucleotide sequence ID" value="NZ_JAUSUC010000050.1"/>
</dbReference>
<accession>A0AAJ1T184</accession>
<protein>
    <submittedName>
        <fullName evidence="2">Membrane protein YkoI</fullName>
    </submittedName>
</protein>
<feature type="domain" description="PepSY" evidence="1">
    <location>
        <begin position="100"/>
        <end position="156"/>
    </location>
</feature>
<comment type="caution">
    <text evidence="2">The sequence shown here is derived from an EMBL/GenBank/DDBJ whole genome shotgun (WGS) entry which is preliminary data.</text>
</comment>
<evidence type="ECO:0000259" key="1">
    <source>
        <dbReference type="Pfam" id="PF03413"/>
    </source>
</evidence>
<feature type="domain" description="PepSY" evidence="1">
    <location>
        <begin position="172"/>
        <end position="228"/>
    </location>
</feature>
<gene>
    <name evidence="2" type="ORF">J2S13_002908</name>
</gene>
<keyword evidence="3" id="KW-1185">Reference proteome</keyword>
<reference evidence="2" key="1">
    <citation type="submission" date="2023-07" db="EMBL/GenBank/DDBJ databases">
        <title>Genomic Encyclopedia of Type Strains, Phase IV (KMG-IV): sequencing the most valuable type-strain genomes for metagenomic binning, comparative biology and taxonomic classification.</title>
        <authorList>
            <person name="Goeker M."/>
        </authorList>
    </citation>
    <scope>NUCLEOTIDE SEQUENCE</scope>
    <source>
        <strain evidence="2">DSM 23947</strain>
    </source>
</reference>
<dbReference type="EMBL" id="JAUSUC010000050">
    <property type="protein sequence ID" value="MDQ0216449.1"/>
    <property type="molecule type" value="Genomic_DNA"/>
</dbReference>
<dbReference type="Proteomes" id="UP001237207">
    <property type="component" value="Unassembled WGS sequence"/>
</dbReference>
<sequence>MGKMNRRTFSIIAAIIILLASVTWQLFRLISPTEPLTKTDAEKVVQEKYSGEIIKTIKTKDIYRVTIQLKTGVYDISIDGHTGDVAGISKIKSKKVDKVLTEDQVKQLILQQQNGEIRRLEKKEEDGAFVYYVVIEQNNDETTYKLNAVTGKVIDKTTKIRGNSSQETVRGITKDEAVKIAVNQVNGKVDDVDVEEKEGVSYYLVEIEREDGQDALVQINAITGEVITITWDD</sequence>
<organism evidence="2 3">
    <name type="scientific">Oikeobacillus pervagus</name>
    <dbReference type="NCBI Taxonomy" id="1325931"/>
    <lineage>
        <taxon>Bacteria</taxon>
        <taxon>Bacillati</taxon>
        <taxon>Bacillota</taxon>
        <taxon>Bacilli</taxon>
        <taxon>Bacillales</taxon>
        <taxon>Bacillaceae</taxon>
        <taxon>Oikeobacillus</taxon>
    </lineage>
</organism>
<dbReference type="Pfam" id="PF03413">
    <property type="entry name" value="PepSY"/>
    <property type="match status" value="2"/>
</dbReference>
<dbReference type="Gene3D" id="3.10.450.40">
    <property type="match status" value="2"/>
</dbReference>
<evidence type="ECO:0000313" key="2">
    <source>
        <dbReference type="EMBL" id="MDQ0216449.1"/>
    </source>
</evidence>